<dbReference type="InterPro" id="IPR009057">
    <property type="entry name" value="Homeodomain-like_sf"/>
</dbReference>
<dbReference type="InterPro" id="IPR001647">
    <property type="entry name" value="HTH_TetR"/>
</dbReference>
<keyword evidence="1" id="KW-0805">Transcription regulation</keyword>
<comment type="caution">
    <text evidence="7">The sequence shown here is derived from an EMBL/GenBank/DDBJ whole genome shotgun (WGS) entry which is preliminary data.</text>
</comment>
<keyword evidence="2 4" id="KW-0238">DNA-binding</keyword>
<dbReference type="AlphaFoldDB" id="A0AAE4WI49"/>
<evidence type="ECO:0000313" key="8">
    <source>
        <dbReference type="Proteomes" id="UP000436692"/>
    </source>
</evidence>
<dbReference type="Gene3D" id="1.10.357.10">
    <property type="entry name" value="Tetracycline Repressor, domain 2"/>
    <property type="match status" value="1"/>
</dbReference>
<organism evidence="7 8">
    <name type="scientific">Agrobacterium vitis</name>
    <name type="common">Rhizobium vitis</name>
    <dbReference type="NCBI Taxonomy" id="373"/>
    <lineage>
        <taxon>Bacteria</taxon>
        <taxon>Pseudomonadati</taxon>
        <taxon>Pseudomonadota</taxon>
        <taxon>Alphaproteobacteria</taxon>
        <taxon>Hyphomicrobiales</taxon>
        <taxon>Rhizobiaceae</taxon>
        <taxon>Rhizobium/Agrobacterium group</taxon>
        <taxon>Agrobacterium</taxon>
    </lineage>
</organism>
<dbReference type="PRINTS" id="PR00455">
    <property type="entry name" value="HTHTETR"/>
</dbReference>
<dbReference type="PROSITE" id="PS50977">
    <property type="entry name" value="HTH_TETR_2"/>
    <property type="match status" value="1"/>
</dbReference>
<dbReference type="InterPro" id="IPR039536">
    <property type="entry name" value="TetR_C_Proteobacteria"/>
</dbReference>
<feature type="compositionally biased region" description="Polar residues" evidence="5">
    <location>
        <begin position="15"/>
        <end position="26"/>
    </location>
</feature>
<gene>
    <name evidence="7" type="ORF">GOZ95_23185</name>
</gene>
<proteinExistence type="predicted"/>
<dbReference type="Proteomes" id="UP000436692">
    <property type="component" value="Unassembled WGS sequence"/>
</dbReference>
<feature type="region of interest" description="Disordered" evidence="5">
    <location>
        <begin position="13"/>
        <end position="37"/>
    </location>
</feature>
<dbReference type="Pfam" id="PF00440">
    <property type="entry name" value="TetR_N"/>
    <property type="match status" value="1"/>
</dbReference>
<accession>A0AAE4WI49</accession>
<dbReference type="GO" id="GO:0000976">
    <property type="term" value="F:transcription cis-regulatory region binding"/>
    <property type="evidence" value="ECO:0007669"/>
    <property type="project" value="TreeGrafter"/>
</dbReference>
<evidence type="ECO:0000256" key="1">
    <source>
        <dbReference type="ARBA" id="ARBA00023015"/>
    </source>
</evidence>
<name>A0AAE4WI49_AGRVI</name>
<dbReference type="GO" id="GO:0003700">
    <property type="term" value="F:DNA-binding transcription factor activity"/>
    <property type="evidence" value="ECO:0007669"/>
    <property type="project" value="TreeGrafter"/>
</dbReference>
<dbReference type="Pfam" id="PF14246">
    <property type="entry name" value="TetR_C_7"/>
    <property type="match status" value="1"/>
</dbReference>
<evidence type="ECO:0000313" key="7">
    <source>
        <dbReference type="EMBL" id="MUZ60333.1"/>
    </source>
</evidence>
<dbReference type="PANTHER" id="PTHR30055:SF234">
    <property type="entry name" value="HTH-TYPE TRANSCRIPTIONAL REGULATOR BETI"/>
    <property type="match status" value="1"/>
</dbReference>
<evidence type="ECO:0000256" key="5">
    <source>
        <dbReference type="SAM" id="MobiDB-lite"/>
    </source>
</evidence>
<dbReference type="InterPro" id="IPR050109">
    <property type="entry name" value="HTH-type_TetR-like_transc_reg"/>
</dbReference>
<evidence type="ECO:0000256" key="3">
    <source>
        <dbReference type="ARBA" id="ARBA00023163"/>
    </source>
</evidence>
<dbReference type="PANTHER" id="PTHR30055">
    <property type="entry name" value="HTH-TYPE TRANSCRIPTIONAL REGULATOR RUTR"/>
    <property type="match status" value="1"/>
</dbReference>
<evidence type="ECO:0000259" key="6">
    <source>
        <dbReference type="PROSITE" id="PS50977"/>
    </source>
</evidence>
<keyword evidence="3" id="KW-0804">Transcription</keyword>
<reference evidence="7 8" key="1">
    <citation type="submission" date="2019-12" db="EMBL/GenBank/DDBJ databases">
        <title>Whole-genome sequencing of Allorhizobium vitis.</title>
        <authorList>
            <person name="Gan H.M."/>
            <person name="Szegedi E."/>
            <person name="Burr T."/>
            <person name="Savka M.A."/>
        </authorList>
    </citation>
    <scope>NUCLEOTIDE SEQUENCE [LARGE SCALE GENOMIC DNA]</scope>
    <source>
        <strain evidence="7 8">CG989</strain>
    </source>
</reference>
<evidence type="ECO:0000256" key="2">
    <source>
        <dbReference type="ARBA" id="ARBA00023125"/>
    </source>
</evidence>
<dbReference type="SUPFAM" id="SSF46689">
    <property type="entry name" value="Homeodomain-like"/>
    <property type="match status" value="1"/>
</dbReference>
<sequence length="246" mass="28306">MRGQRVSISGRIKLRQQTATPNQSDTARLKGRPRQDDEIRRESILEQAYACLVEQGYLATTTGLVAARCHISKQTLYRLFPSKDALFVEVLHRHRRLMLDLPRPPEEDLSFVETLEQIFHVGTDKTTDQRRTVFMRALLRDARQASGLAEAFANRDIERSRLDLAEWLSAQHRLGRIRIENPLSAAQMLMDMAFSPSPLMPQDCQRTDHLRYCLAIFARGVMLESLTDPDKPSLDQDSFFPQRGRE</sequence>
<dbReference type="EMBL" id="WPHM01000016">
    <property type="protein sequence ID" value="MUZ60333.1"/>
    <property type="molecule type" value="Genomic_DNA"/>
</dbReference>
<evidence type="ECO:0000256" key="4">
    <source>
        <dbReference type="PROSITE-ProRule" id="PRU00335"/>
    </source>
</evidence>
<feature type="DNA-binding region" description="H-T-H motif" evidence="4">
    <location>
        <begin position="61"/>
        <end position="80"/>
    </location>
</feature>
<protein>
    <submittedName>
        <fullName evidence="7">TetR family transcriptional regulator</fullName>
    </submittedName>
</protein>
<feature type="domain" description="HTH tetR-type" evidence="6">
    <location>
        <begin position="38"/>
        <end position="98"/>
    </location>
</feature>